<name>A0AAN8KZP7_9TELE</name>
<dbReference type="AlphaFoldDB" id="A0AAN8KZP7"/>
<reference evidence="1 2" key="1">
    <citation type="submission" date="2021-04" db="EMBL/GenBank/DDBJ databases">
        <authorList>
            <person name="De Guttry C."/>
            <person name="Zahm M."/>
            <person name="Klopp C."/>
            <person name="Cabau C."/>
            <person name="Louis A."/>
            <person name="Berthelot C."/>
            <person name="Parey E."/>
            <person name="Roest Crollius H."/>
            <person name="Montfort J."/>
            <person name="Robinson-Rechavi M."/>
            <person name="Bucao C."/>
            <person name="Bouchez O."/>
            <person name="Gislard M."/>
            <person name="Lluch J."/>
            <person name="Milhes M."/>
            <person name="Lampietro C."/>
            <person name="Lopez Roques C."/>
            <person name="Donnadieu C."/>
            <person name="Braasch I."/>
            <person name="Desvignes T."/>
            <person name="Postlethwait J."/>
            <person name="Bobe J."/>
            <person name="Wedekind C."/>
            <person name="Guiguen Y."/>
        </authorList>
    </citation>
    <scope>NUCLEOTIDE SEQUENCE [LARGE SCALE GENOMIC DNA]</scope>
    <source>
        <strain evidence="1">Cs_M1</strain>
        <tissue evidence="1">Blood</tissue>
    </source>
</reference>
<evidence type="ECO:0000313" key="2">
    <source>
        <dbReference type="Proteomes" id="UP001356427"/>
    </source>
</evidence>
<keyword evidence="2" id="KW-1185">Reference proteome</keyword>
<dbReference type="EMBL" id="JAGTTL010000023">
    <property type="protein sequence ID" value="KAK6304284.1"/>
    <property type="molecule type" value="Genomic_DNA"/>
</dbReference>
<gene>
    <name evidence="1" type="ORF">J4Q44_G00248700</name>
</gene>
<evidence type="ECO:0000313" key="1">
    <source>
        <dbReference type="EMBL" id="KAK6304284.1"/>
    </source>
</evidence>
<dbReference type="Proteomes" id="UP001356427">
    <property type="component" value="Unassembled WGS sequence"/>
</dbReference>
<accession>A0AAN8KZP7</accession>
<protein>
    <submittedName>
        <fullName evidence="1">Uncharacterized protein</fullName>
    </submittedName>
</protein>
<proteinExistence type="predicted"/>
<organism evidence="1 2">
    <name type="scientific">Coregonus suidteri</name>
    <dbReference type="NCBI Taxonomy" id="861788"/>
    <lineage>
        <taxon>Eukaryota</taxon>
        <taxon>Metazoa</taxon>
        <taxon>Chordata</taxon>
        <taxon>Craniata</taxon>
        <taxon>Vertebrata</taxon>
        <taxon>Euteleostomi</taxon>
        <taxon>Actinopterygii</taxon>
        <taxon>Neopterygii</taxon>
        <taxon>Teleostei</taxon>
        <taxon>Protacanthopterygii</taxon>
        <taxon>Salmoniformes</taxon>
        <taxon>Salmonidae</taxon>
        <taxon>Coregoninae</taxon>
        <taxon>Coregonus</taxon>
    </lineage>
</organism>
<sequence length="66" mass="7711">MILVSTVVRNKPGYEFRKKWRTNSSVDFLRKRQNTQKFPPGVSIQRRLCPLVLDCFNCCGILLSDH</sequence>
<comment type="caution">
    <text evidence="1">The sequence shown here is derived from an EMBL/GenBank/DDBJ whole genome shotgun (WGS) entry which is preliminary data.</text>
</comment>